<dbReference type="Pfam" id="PF13270">
    <property type="entry name" value="CCDC28"/>
    <property type="match status" value="1"/>
</dbReference>
<dbReference type="Proteomes" id="UP001162480">
    <property type="component" value="Chromosome 15"/>
</dbReference>
<keyword evidence="2" id="KW-1185">Reference proteome</keyword>
<evidence type="ECO:0000313" key="2">
    <source>
        <dbReference type="Proteomes" id="UP001162480"/>
    </source>
</evidence>
<dbReference type="PANTHER" id="PTHR13400">
    <property type="entry name" value="CHEMOKINE C-C MOTIF RECEPTOR 1"/>
    <property type="match status" value="1"/>
</dbReference>
<evidence type="ECO:0000313" key="1">
    <source>
        <dbReference type="EMBL" id="CAI9734037.1"/>
    </source>
</evidence>
<name>A0AA36BHZ3_OCTVU</name>
<evidence type="ECO:0008006" key="3">
    <source>
        <dbReference type="Google" id="ProtNLM"/>
    </source>
</evidence>
<dbReference type="EMBL" id="OX597828">
    <property type="protein sequence ID" value="CAI9734037.1"/>
    <property type="molecule type" value="Genomic_DNA"/>
</dbReference>
<organism evidence="1 2">
    <name type="scientific">Octopus vulgaris</name>
    <name type="common">Common octopus</name>
    <dbReference type="NCBI Taxonomy" id="6645"/>
    <lineage>
        <taxon>Eukaryota</taxon>
        <taxon>Metazoa</taxon>
        <taxon>Spiralia</taxon>
        <taxon>Lophotrochozoa</taxon>
        <taxon>Mollusca</taxon>
        <taxon>Cephalopoda</taxon>
        <taxon>Coleoidea</taxon>
        <taxon>Octopodiformes</taxon>
        <taxon>Octopoda</taxon>
        <taxon>Incirrata</taxon>
        <taxon>Octopodidae</taxon>
        <taxon>Octopus</taxon>
    </lineage>
</organism>
<protein>
    <recommendedName>
        <fullName evidence="3">Coiled-coil domain-containing protein 28A</fullName>
    </recommendedName>
</protein>
<sequence length="213" mass="24337">MDNTFRNGYHKNLRNFERVKERLLTSSTASLLTPRKCYSTPNEMPIKAKEIPKMESDGQVTTSEEIEDISPQANNNCGATASSQVKWKKDMLTDMEPIEGKRQTTKAKISVNRPCKEHSFLTDVADVRMMEQGLLQLLDDFHSGKLQAFGVDSSCEKMDQIREQQERLARLHFDLDLQQDLHRLDTDMARKTANDNLGKLIDQTNFTAERCPA</sequence>
<dbReference type="PANTHER" id="PTHR13400:SF4">
    <property type="entry name" value="COILED-COIL DOMAIN-CONTAINING PROTEIN 28A-LIKE PROTEIN"/>
    <property type="match status" value="1"/>
</dbReference>
<gene>
    <name evidence="1" type="ORF">OCTVUL_1B016167</name>
</gene>
<proteinExistence type="predicted"/>
<accession>A0AA36BHZ3</accession>
<reference evidence="1" key="1">
    <citation type="submission" date="2023-08" db="EMBL/GenBank/DDBJ databases">
        <authorList>
            <person name="Alioto T."/>
            <person name="Alioto T."/>
            <person name="Gomez Garrido J."/>
        </authorList>
    </citation>
    <scope>NUCLEOTIDE SEQUENCE</scope>
</reference>
<dbReference type="AlphaFoldDB" id="A0AA36BHZ3"/>
<dbReference type="InterPro" id="IPR025271">
    <property type="entry name" value="CCDC28"/>
</dbReference>